<dbReference type="PANTHER" id="PTHR31639">
    <property type="entry name" value="F-BOX PROTEIN-LIKE"/>
    <property type="match status" value="1"/>
</dbReference>
<dbReference type="InterPro" id="IPR032675">
    <property type="entry name" value="LRR_dom_sf"/>
</dbReference>
<reference evidence="4" key="1">
    <citation type="journal article" date="2024" name="IScience">
        <title>Strigolactones Initiate the Formation of Haustorium-like Structures in Castilleja.</title>
        <authorList>
            <person name="Buerger M."/>
            <person name="Peterson D."/>
            <person name="Chory J."/>
        </authorList>
    </citation>
    <scope>NUCLEOTIDE SEQUENCE [LARGE SCALE GENOMIC DNA]</scope>
</reference>
<dbReference type="Proteomes" id="UP001632038">
    <property type="component" value="Unassembled WGS sequence"/>
</dbReference>
<dbReference type="CDD" id="cd22160">
    <property type="entry name" value="F-box_AtFBL13-like"/>
    <property type="match status" value="1"/>
</dbReference>
<dbReference type="PANTHER" id="PTHR31639:SF42">
    <property type="entry name" value="OS02G0160200 PROTEIN"/>
    <property type="match status" value="1"/>
</dbReference>
<feature type="region of interest" description="Disordered" evidence="1">
    <location>
        <begin position="1"/>
        <end position="20"/>
    </location>
</feature>
<dbReference type="PROSITE" id="PS50181">
    <property type="entry name" value="FBOX"/>
    <property type="match status" value="1"/>
</dbReference>
<organism evidence="3 4">
    <name type="scientific">Castilleja foliolosa</name>
    <dbReference type="NCBI Taxonomy" id="1961234"/>
    <lineage>
        <taxon>Eukaryota</taxon>
        <taxon>Viridiplantae</taxon>
        <taxon>Streptophyta</taxon>
        <taxon>Embryophyta</taxon>
        <taxon>Tracheophyta</taxon>
        <taxon>Spermatophyta</taxon>
        <taxon>Magnoliopsida</taxon>
        <taxon>eudicotyledons</taxon>
        <taxon>Gunneridae</taxon>
        <taxon>Pentapetalae</taxon>
        <taxon>asterids</taxon>
        <taxon>lamiids</taxon>
        <taxon>Lamiales</taxon>
        <taxon>Orobanchaceae</taxon>
        <taxon>Pedicularideae</taxon>
        <taxon>Castillejinae</taxon>
        <taxon>Castilleja</taxon>
    </lineage>
</organism>
<dbReference type="AlphaFoldDB" id="A0ABD3CY87"/>
<name>A0ABD3CY87_9LAMI</name>
<evidence type="ECO:0000259" key="2">
    <source>
        <dbReference type="PROSITE" id="PS50181"/>
    </source>
</evidence>
<proteinExistence type="predicted"/>
<accession>A0ABD3CY87</accession>
<evidence type="ECO:0000313" key="3">
    <source>
        <dbReference type="EMBL" id="KAL3634950.1"/>
    </source>
</evidence>
<dbReference type="SUPFAM" id="SSF81383">
    <property type="entry name" value="F-box domain"/>
    <property type="match status" value="1"/>
</dbReference>
<dbReference type="InterPro" id="IPR001810">
    <property type="entry name" value="F-box_dom"/>
</dbReference>
<gene>
    <name evidence="3" type="ORF">CASFOL_022004</name>
</gene>
<protein>
    <recommendedName>
        <fullName evidence="2">F-box domain-containing protein</fullName>
    </recommendedName>
</protein>
<dbReference type="InterPro" id="IPR055411">
    <property type="entry name" value="LRR_FXL15/At3g58940/PEG3-like"/>
</dbReference>
<dbReference type="Gene3D" id="3.80.10.10">
    <property type="entry name" value="Ribonuclease Inhibitor"/>
    <property type="match status" value="1"/>
</dbReference>
<comment type="caution">
    <text evidence="3">The sequence shown here is derived from an EMBL/GenBank/DDBJ whole genome shotgun (WGS) entry which is preliminary data.</text>
</comment>
<dbReference type="Pfam" id="PF24758">
    <property type="entry name" value="LRR_At5g56370"/>
    <property type="match status" value="1"/>
</dbReference>
<dbReference type="SUPFAM" id="SSF52047">
    <property type="entry name" value="RNI-like"/>
    <property type="match status" value="1"/>
</dbReference>
<feature type="compositionally biased region" description="Basic and acidic residues" evidence="1">
    <location>
        <begin position="1"/>
        <end position="10"/>
    </location>
</feature>
<evidence type="ECO:0000313" key="4">
    <source>
        <dbReference type="Proteomes" id="UP001632038"/>
    </source>
</evidence>
<dbReference type="InterPro" id="IPR036047">
    <property type="entry name" value="F-box-like_dom_sf"/>
</dbReference>
<feature type="domain" description="F-box" evidence="2">
    <location>
        <begin position="20"/>
        <end position="68"/>
    </location>
</feature>
<dbReference type="EMBL" id="JAVIJP010000028">
    <property type="protein sequence ID" value="KAL3634950.1"/>
    <property type="molecule type" value="Genomic_DNA"/>
</dbReference>
<dbReference type="Pfam" id="PF00646">
    <property type="entry name" value="F-box"/>
    <property type="match status" value="1"/>
</dbReference>
<sequence>MNRQSARRESEDDNGSAITTDRLSRFPQPVLHNLLSLLPQKDAVRTSVLSKSWRYLWYGRLNLEFRDDDYRFARKNQFWSFVDKTLQRYIDQNLSLKKFLVHIHYVVDFVLLQKWIPVLIMNMGISSFTLISYCTKLFPLPLVVFQSESLVELHLKRCDLNTLKSIDNVMLNNLQTLRLHSVDITDEIFEKIISSCPLIENLDLVMCNGLYSIC</sequence>
<keyword evidence="4" id="KW-1185">Reference proteome</keyword>
<evidence type="ECO:0000256" key="1">
    <source>
        <dbReference type="SAM" id="MobiDB-lite"/>
    </source>
</evidence>
<dbReference type="InterPro" id="IPR053781">
    <property type="entry name" value="F-box_AtFBL13-like"/>
</dbReference>